<evidence type="ECO:0000256" key="2">
    <source>
        <dbReference type="ARBA" id="ARBA00007400"/>
    </source>
</evidence>
<dbReference type="GO" id="GO:0016413">
    <property type="term" value="F:O-acetyltransferase activity"/>
    <property type="evidence" value="ECO:0007669"/>
    <property type="project" value="TreeGrafter"/>
</dbReference>
<comment type="subcellular location">
    <subcellularLocation>
        <location evidence="1">Cell membrane</location>
        <topology evidence="1">Multi-pass membrane protein</topology>
    </subcellularLocation>
</comment>
<organism evidence="9 10">
    <name type="scientific">Blautia wexlerae</name>
    <dbReference type="NCBI Taxonomy" id="418240"/>
    <lineage>
        <taxon>Bacteria</taxon>
        <taxon>Bacillati</taxon>
        <taxon>Bacillota</taxon>
        <taxon>Clostridia</taxon>
        <taxon>Lachnospirales</taxon>
        <taxon>Lachnospiraceae</taxon>
        <taxon>Blautia</taxon>
    </lineage>
</organism>
<dbReference type="PANTHER" id="PTHR40074">
    <property type="entry name" value="O-ACETYLTRANSFERASE WECH"/>
    <property type="match status" value="1"/>
</dbReference>
<feature type="transmembrane region" description="Helical" evidence="7">
    <location>
        <begin position="122"/>
        <end position="140"/>
    </location>
</feature>
<feature type="transmembrane region" description="Helical" evidence="7">
    <location>
        <begin position="65"/>
        <end position="83"/>
    </location>
</feature>
<evidence type="ECO:0000256" key="3">
    <source>
        <dbReference type="ARBA" id="ARBA00022475"/>
    </source>
</evidence>
<feature type="transmembrane region" description="Helical" evidence="7">
    <location>
        <begin position="179"/>
        <end position="199"/>
    </location>
</feature>
<evidence type="ECO:0000256" key="1">
    <source>
        <dbReference type="ARBA" id="ARBA00004651"/>
    </source>
</evidence>
<keyword evidence="5 7" id="KW-1133">Transmembrane helix</keyword>
<evidence type="ECO:0000313" key="10">
    <source>
        <dbReference type="Proteomes" id="UP000095431"/>
    </source>
</evidence>
<comment type="similarity">
    <text evidence="2">Belongs to the acyltransferase 3 family.</text>
</comment>
<keyword evidence="6 7" id="KW-0472">Membrane</keyword>
<dbReference type="Proteomes" id="UP000095431">
    <property type="component" value="Unassembled WGS sequence"/>
</dbReference>
<keyword evidence="3" id="KW-1003">Cell membrane</keyword>
<feature type="transmembrane region" description="Helical" evidence="7">
    <location>
        <begin position="7"/>
        <end position="28"/>
    </location>
</feature>
<dbReference type="GO" id="GO:0005886">
    <property type="term" value="C:plasma membrane"/>
    <property type="evidence" value="ECO:0007669"/>
    <property type="project" value="UniProtKB-SubCell"/>
</dbReference>
<dbReference type="Pfam" id="PF01757">
    <property type="entry name" value="Acyl_transf_3"/>
    <property type="match status" value="1"/>
</dbReference>
<dbReference type="PANTHER" id="PTHR40074:SF2">
    <property type="entry name" value="O-ACETYLTRANSFERASE WECH"/>
    <property type="match status" value="1"/>
</dbReference>
<evidence type="ECO:0000259" key="8">
    <source>
        <dbReference type="Pfam" id="PF01757"/>
    </source>
</evidence>
<protein>
    <submittedName>
        <fullName evidence="9">Uncharacterized protein conserved in bacteria</fullName>
    </submittedName>
</protein>
<evidence type="ECO:0000256" key="5">
    <source>
        <dbReference type="ARBA" id="ARBA00022989"/>
    </source>
</evidence>
<proteinExistence type="inferred from homology"/>
<feature type="transmembrane region" description="Helical" evidence="7">
    <location>
        <begin position="239"/>
        <end position="257"/>
    </location>
</feature>
<dbReference type="RefSeq" id="WP_055200473.1">
    <property type="nucleotide sequence ID" value="NZ_BTHH01000013.1"/>
</dbReference>
<evidence type="ECO:0000256" key="4">
    <source>
        <dbReference type="ARBA" id="ARBA00022692"/>
    </source>
</evidence>
<keyword evidence="4 7" id="KW-0812">Transmembrane</keyword>
<feature type="domain" description="Acyltransferase 3" evidence="8">
    <location>
        <begin position="3"/>
        <end position="322"/>
    </location>
</feature>
<dbReference type="InterPro" id="IPR002656">
    <property type="entry name" value="Acyl_transf_3_dom"/>
</dbReference>
<name>A0A174CPS7_9FIRM</name>
<evidence type="ECO:0000313" key="9">
    <source>
        <dbReference type="EMBL" id="CUO15332.1"/>
    </source>
</evidence>
<sequence length="340" mass="39453">MRNKSLDAVKAIAACLVVCIHVSFPGQAGQLVKVLARCAVPFFFMVSGYFCYYQNCNASKRILSKILHIMKLFAVSVVFYFIWECFMKAWNGERVWTWIKGLVSTEHLKEFFVYNSTSPVRAHLWFLPALIYCYLLALLIEKWRMRRAAYCMAPVLLAILLWRAEFCVFFDRFYHTMEYRNFLFTGMSFFLTGQIIHEYQDKIVCKRLEQWMQWGLKAGMIFGVALSMMEYAFRGAGEIYTGNCVAVICLFLWLILYGREINFPSVLVETGRRYAFLIYLLHPAVSDLLKKCSEGLGVSNCQIYFWLRPVLVYMLTVVTVSGISAVSAYARQNILQNNHV</sequence>
<dbReference type="EMBL" id="CYZN01000012">
    <property type="protein sequence ID" value="CUO15332.1"/>
    <property type="molecule type" value="Genomic_DNA"/>
</dbReference>
<feature type="transmembrane region" description="Helical" evidence="7">
    <location>
        <begin position="211"/>
        <end position="233"/>
    </location>
</feature>
<evidence type="ECO:0000256" key="6">
    <source>
        <dbReference type="ARBA" id="ARBA00023136"/>
    </source>
</evidence>
<accession>A0A174CPS7</accession>
<reference evidence="9 10" key="1">
    <citation type="submission" date="2015-09" db="EMBL/GenBank/DDBJ databases">
        <authorList>
            <consortium name="Pathogen Informatics"/>
        </authorList>
    </citation>
    <scope>NUCLEOTIDE SEQUENCE [LARGE SCALE GENOMIC DNA]</scope>
    <source>
        <strain evidence="9 10">2789STDY5834863</strain>
    </source>
</reference>
<evidence type="ECO:0000256" key="7">
    <source>
        <dbReference type="SAM" id="Phobius"/>
    </source>
</evidence>
<gene>
    <name evidence="9" type="ORF">ERS852478_01987</name>
</gene>
<dbReference type="eggNOG" id="COG1835">
    <property type="taxonomic scope" value="Bacteria"/>
</dbReference>
<dbReference type="AlphaFoldDB" id="A0A174CPS7"/>
<feature type="transmembrane region" description="Helical" evidence="7">
    <location>
        <begin position="34"/>
        <end position="53"/>
    </location>
</feature>
<feature type="transmembrane region" description="Helical" evidence="7">
    <location>
        <begin position="310"/>
        <end position="330"/>
    </location>
</feature>
<dbReference type="GO" id="GO:0009246">
    <property type="term" value="P:enterobacterial common antigen biosynthetic process"/>
    <property type="evidence" value="ECO:0007669"/>
    <property type="project" value="TreeGrafter"/>
</dbReference>